<keyword evidence="3 9" id="KW-0812">Transmembrane</keyword>
<dbReference type="InterPro" id="IPR050569">
    <property type="entry name" value="TAAR"/>
</dbReference>
<feature type="transmembrane region" description="Helical" evidence="9">
    <location>
        <begin position="71"/>
        <end position="92"/>
    </location>
</feature>
<accession>A0A8S3V532</accession>
<comment type="caution">
    <text evidence="11">The sequence shown here is derived from an EMBL/GenBank/DDBJ whole genome shotgun (WGS) entry which is preliminary data.</text>
</comment>
<dbReference type="Proteomes" id="UP000683360">
    <property type="component" value="Unassembled WGS sequence"/>
</dbReference>
<dbReference type="PROSITE" id="PS50262">
    <property type="entry name" value="G_PROTEIN_RECEP_F1_2"/>
    <property type="match status" value="1"/>
</dbReference>
<dbReference type="AlphaFoldDB" id="A0A8S3V532"/>
<proteinExistence type="predicted"/>
<organism evidence="11 12">
    <name type="scientific">Mytilus edulis</name>
    <name type="common">Blue mussel</name>
    <dbReference type="NCBI Taxonomy" id="6550"/>
    <lineage>
        <taxon>Eukaryota</taxon>
        <taxon>Metazoa</taxon>
        <taxon>Spiralia</taxon>
        <taxon>Lophotrochozoa</taxon>
        <taxon>Mollusca</taxon>
        <taxon>Bivalvia</taxon>
        <taxon>Autobranchia</taxon>
        <taxon>Pteriomorphia</taxon>
        <taxon>Mytilida</taxon>
        <taxon>Mytiloidea</taxon>
        <taxon>Mytilidae</taxon>
        <taxon>Mytilinae</taxon>
        <taxon>Mytilus</taxon>
    </lineage>
</organism>
<evidence type="ECO:0000313" key="11">
    <source>
        <dbReference type="EMBL" id="CAG2252927.1"/>
    </source>
</evidence>
<protein>
    <recommendedName>
        <fullName evidence="10">G-protein coupled receptors family 1 profile domain-containing protein</fullName>
    </recommendedName>
</protein>
<dbReference type="Gene3D" id="1.20.1070.10">
    <property type="entry name" value="Rhodopsin 7-helix transmembrane proteins"/>
    <property type="match status" value="1"/>
</dbReference>
<name>A0A8S3V532_MYTED</name>
<feature type="transmembrane region" description="Helical" evidence="9">
    <location>
        <begin position="6"/>
        <end position="28"/>
    </location>
</feature>
<feature type="transmembrane region" description="Helical" evidence="9">
    <location>
        <begin position="155"/>
        <end position="180"/>
    </location>
</feature>
<feature type="transmembrane region" description="Helical" evidence="9">
    <location>
        <begin position="40"/>
        <end position="59"/>
    </location>
</feature>
<evidence type="ECO:0000256" key="7">
    <source>
        <dbReference type="ARBA" id="ARBA00023170"/>
    </source>
</evidence>
<evidence type="ECO:0000256" key="6">
    <source>
        <dbReference type="ARBA" id="ARBA00023136"/>
    </source>
</evidence>
<feature type="transmembrane region" description="Helical" evidence="9">
    <location>
        <begin position="250"/>
        <end position="271"/>
    </location>
</feature>
<keyword evidence="12" id="KW-1185">Reference proteome</keyword>
<evidence type="ECO:0000256" key="1">
    <source>
        <dbReference type="ARBA" id="ARBA00004651"/>
    </source>
</evidence>
<dbReference type="EMBL" id="CAJPWZ010003135">
    <property type="protein sequence ID" value="CAG2252927.1"/>
    <property type="molecule type" value="Genomic_DNA"/>
</dbReference>
<feature type="domain" description="G-protein coupled receptors family 1 profile" evidence="10">
    <location>
        <begin position="19"/>
        <end position="269"/>
    </location>
</feature>
<dbReference type="PANTHER" id="PTHR24249:SF372">
    <property type="entry name" value="G-PROTEIN COUPLED RECEPTORS FAMILY 1 PROFILE DOMAIN-CONTAINING PROTEIN"/>
    <property type="match status" value="1"/>
</dbReference>
<dbReference type="PANTHER" id="PTHR24249">
    <property type="entry name" value="HISTAMINE RECEPTOR-RELATED G-PROTEIN COUPLED RECEPTOR"/>
    <property type="match status" value="1"/>
</dbReference>
<evidence type="ECO:0000256" key="5">
    <source>
        <dbReference type="ARBA" id="ARBA00023040"/>
    </source>
</evidence>
<gene>
    <name evidence="11" type="ORF">MEDL_64503</name>
</gene>
<sequence length="319" mass="36276">MDTWKFVYGFSICFLSIITNGCAIHILSTTKQLKKSRFHFLVLLLSISDLSVASLYTVHHVVNYFNTGADMYLYGCMILKHSIGGSIGFSQIQTLMICIERLHATFSVNVKFMKYITSNIAISVAFLMSQLYTFIPTIIEIVNGPQPCTVAYTARYMYVLTLDIPLLFSALLIITLYIIVIRRICKQQIMIIDQLNPIELCKRNNALKRKKMNIITLGIIVLVTSIAIIPRELIAFYSIIVEQTESVLQLVLIGNHLTLINPLIDPIIYVLRFKEVRDRIICRKTSASMKITRITVVPSSSFNTTSSVLNKRDSRNNYI</sequence>
<evidence type="ECO:0000256" key="8">
    <source>
        <dbReference type="ARBA" id="ARBA00023224"/>
    </source>
</evidence>
<dbReference type="InterPro" id="IPR017452">
    <property type="entry name" value="GPCR_Rhodpsn_7TM"/>
</dbReference>
<evidence type="ECO:0000259" key="10">
    <source>
        <dbReference type="PROSITE" id="PS50262"/>
    </source>
</evidence>
<dbReference type="GO" id="GO:0005886">
    <property type="term" value="C:plasma membrane"/>
    <property type="evidence" value="ECO:0007669"/>
    <property type="project" value="UniProtKB-SubCell"/>
</dbReference>
<evidence type="ECO:0000256" key="2">
    <source>
        <dbReference type="ARBA" id="ARBA00022475"/>
    </source>
</evidence>
<evidence type="ECO:0000256" key="9">
    <source>
        <dbReference type="SAM" id="Phobius"/>
    </source>
</evidence>
<dbReference type="SUPFAM" id="SSF81321">
    <property type="entry name" value="Family A G protein-coupled receptor-like"/>
    <property type="match status" value="1"/>
</dbReference>
<keyword evidence="8" id="KW-0807">Transducer</keyword>
<keyword evidence="5" id="KW-0297">G-protein coupled receptor</keyword>
<keyword evidence="4 9" id="KW-1133">Transmembrane helix</keyword>
<evidence type="ECO:0000256" key="3">
    <source>
        <dbReference type="ARBA" id="ARBA00022692"/>
    </source>
</evidence>
<dbReference type="GO" id="GO:0004930">
    <property type="term" value="F:G protein-coupled receptor activity"/>
    <property type="evidence" value="ECO:0007669"/>
    <property type="project" value="UniProtKB-KW"/>
</dbReference>
<keyword evidence="7" id="KW-0675">Receptor</keyword>
<comment type="subcellular location">
    <subcellularLocation>
        <location evidence="1">Cell membrane</location>
        <topology evidence="1">Multi-pass membrane protein</topology>
    </subcellularLocation>
</comment>
<keyword evidence="6 9" id="KW-0472">Membrane</keyword>
<keyword evidence="2" id="KW-1003">Cell membrane</keyword>
<evidence type="ECO:0000313" key="12">
    <source>
        <dbReference type="Proteomes" id="UP000683360"/>
    </source>
</evidence>
<dbReference type="CDD" id="cd00637">
    <property type="entry name" value="7tm_classA_rhodopsin-like"/>
    <property type="match status" value="1"/>
</dbReference>
<feature type="transmembrane region" description="Helical" evidence="9">
    <location>
        <begin position="112"/>
        <end position="135"/>
    </location>
</feature>
<reference evidence="11" key="1">
    <citation type="submission" date="2021-03" db="EMBL/GenBank/DDBJ databases">
        <authorList>
            <person name="Bekaert M."/>
        </authorList>
    </citation>
    <scope>NUCLEOTIDE SEQUENCE</scope>
</reference>
<evidence type="ECO:0000256" key="4">
    <source>
        <dbReference type="ARBA" id="ARBA00022989"/>
    </source>
</evidence>
<feature type="transmembrane region" description="Helical" evidence="9">
    <location>
        <begin position="212"/>
        <end position="230"/>
    </location>
</feature>